<accession>A0A401SF63</accession>
<sequence length="118" mass="12914">MKLVQTKWTAISRHSVHCFSHQDHSSGQKTKLQRGTIGAFKRRRGGARLPVLEGISVGRVAEGAALLLRVNNVTDVCCRVLCGVSAVGVRCTGGVACGHFRSFSQKLWNVKKLNKKRT</sequence>
<protein>
    <submittedName>
        <fullName evidence="1">Uncharacterized protein</fullName>
    </submittedName>
</protein>
<dbReference type="AlphaFoldDB" id="A0A401SF63"/>
<evidence type="ECO:0000313" key="2">
    <source>
        <dbReference type="Proteomes" id="UP000287033"/>
    </source>
</evidence>
<proteinExistence type="predicted"/>
<gene>
    <name evidence="1" type="ORF">chiPu_0007464</name>
</gene>
<evidence type="ECO:0000313" key="1">
    <source>
        <dbReference type="EMBL" id="GCC29028.1"/>
    </source>
</evidence>
<comment type="caution">
    <text evidence="1">The sequence shown here is derived from an EMBL/GenBank/DDBJ whole genome shotgun (WGS) entry which is preliminary data.</text>
</comment>
<reference evidence="1 2" key="1">
    <citation type="journal article" date="2018" name="Nat. Ecol. Evol.">
        <title>Shark genomes provide insights into elasmobranch evolution and the origin of vertebrates.</title>
        <authorList>
            <person name="Hara Y"/>
            <person name="Yamaguchi K"/>
            <person name="Onimaru K"/>
            <person name="Kadota M"/>
            <person name="Koyanagi M"/>
            <person name="Keeley SD"/>
            <person name="Tatsumi K"/>
            <person name="Tanaka K"/>
            <person name="Motone F"/>
            <person name="Kageyama Y"/>
            <person name="Nozu R"/>
            <person name="Adachi N"/>
            <person name="Nishimura O"/>
            <person name="Nakagawa R"/>
            <person name="Tanegashima C"/>
            <person name="Kiyatake I"/>
            <person name="Matsumoto R"/>
            <person name="Murakumo K"/>
            <person name="Nishida K"/>
            <person name="Terakita A"/>
            <person name="Kuratani S"/>
            <person name="Sato K"/>
            <person name="Hyodo S Kuraku.S."/>
        </authorList>
    </citation>
    <scope>NUCLEOTIDE SEQUENCE [LARGE SCALE GENOMIC DNA]</scope>
</reference>
<dbReference type="Proteomes" id="UP000287033">
    <property type="component" value="Unassembled WGS sequence"/>
</dbReference>
<keyword evidence="2" id="KW-1185">Reference proteome</keyword>
<dbReference type="EMBL" id="BEZZ01000229">
    <property type="protein sequence ID" value="GCC29028.1"/>
    <property type="molecule type" value="Genomic_DNA"/>
</dbReference>
<organism evidence="1 2">
    <name type="scientific">Chiloscyllium punctatum</name>
    <name type="common">Brownbanded bambooshark</name>
    <name type="synonym">Hemiscyllium punctatum</name>
    <dbReference type="NCBI Taxonomy" id="137246"/>
    <lineage>
        <taxon>Eukaryota</taxon>
        <taxon>Metazoa</taxon>
        <taxon>Chordata</taxon>
        <taxon>Craniata</taxon>
        <taxon>Vertebrata</taxon>
        <taxon>Chondrichthyes</taxon>
        <taxon>Elasmobranchii</taxon>
        <taxon>Galeomorphii</taxon>
        <taxon>Galeoidea</taxon>
        <taxon>Orectolobiformes</taxon>
        <taxon>Hemiscylliidae</taxon>
        <taxon>Chiloscyllium</taxon>
    </lineage>
</organism>
<name>A0A401SF63_CHIPU</name>